<sequence length="142" mass="15646">MAERKDPIRNFRFKVSVGGAEAGFNEVSGFDISIDVIEYREGDDKTTPNKLSGLSKYSNITLKHGVTDSMDLYNWIKDCVEGKIEKKVITVVALGEDATALATWEIVEAWPVKYTAPDFNGTGSEVAIESMEIAHEGLKRTA</sequence>
<keyword evidence="2" id="KW-1185">Reference proteome</keyword>
<dbReference type="PANTHER" id="PTHR38009">
    <property type="entry name" value="CONSERVED HYPOTHETICAL PHAGE TAIL PROTEIN"/>
    <property type="match status" value="1"/>
</dbReference>
<dbReference type="PANTHER" id="PTHR38009:SF1">
    <property type="entry name" value="CONSERVED HYPOTHETICAL PHAGE TAIL PROTEIN"/>
    <property type="match status" value="1"/>
</dbReference>
<dbReference type="AlphaFoldDB" id="A0AAU9E335"/>
<proteinExistence type="predicted"/>
<dbReference type="KEGG" id="hprf:HLPR_13570"/>
<organism evidence="1 2">
    <name type="scientific">Helicovermis profundi</name>
    <dbReference type="NCBI Taxonomy" id="3065157"/>
    <lineage>
        <taxon>Bacteria</taxon>
        <taxon>Bacillati</taxon>
        <taxon>Bacillota</taxon>
        <taxon>Clostridia</taxon>
        <taxon>Helicovermis</taxon>
    </lineage>
</organism>
<reference evidence="1 2" key="1">
    <citation type="submission" date="2023-08" db="EMBL/GenBank/DDBJ databases">
        <title>Helicovermis profunda gen. nov., sp. nov., a novel mesophilic, fermentative bacterium within the Bacillota from a deep-sea hydrothermal vent chimney.</title>
        <authorList>
            <person name="Miyazaki U."/>
            <person name="Mizutani D."/>
            <person name="Hashimoto Y."/>
            <person name="Tame A."/>
            <person name="Sawayama S."/>
            <person name="Miyazaki J."/>
            <person name="Takai K."/>
            <person name="Nakagawa S."/>
        </authorList>
    </citation>
    <scope>NUCLEOTIDE SEQUENCE [LARGE SCALE GENOMIC DNA]</scope>
    <source>
        <strain evidence="1 2">S502</strain>
    </source>
</reference>
<dbReference type="EMBL" id="AP028654">
    <property type="protein sequence ID" value="BEP29026.1"/>
    <property type="molecule type" value="Genomic_DNA"/>
</dbReference>
<dbReference type="InterPro" id="IPR011747">
    <property type="entry name" value="CHP02241"/>
</dbReference>
<dbReference type="GO" id="GO:0005198">
    <property type="term" value="F:structural molecule activity"/>
    <property type="evidence" value="ECO:0007669"/>
    <property type="project" value="InterPro"/>
</dbReference>
<gene>
    <name evidence="1" type="ORF">HLPR_13570</name>
</gene>
<dbReference type="Pfam" id="PF06841">
    <property type="entry name" value="Phage_T4_gp19"/>
    <property type="match status" value="1"/>
</dbReference>
<accession>A0AAU9E335</accession>
<name>A0AAU9E335_9FIRM</name>
<dbReference type="Proteomes" id="UP001321786">
    <property type="component" value="Chromosome"/>
</dbReference>
<dbReference type="InterPro" id="IPR010667">
    <property type="entry name" value="Phage_T4_Gp19"/>
</dbReference>
<dbReference type="NCBIfam" id="TIGR02241">
    <property type="entry name" value="conserved hypothetical phage tail region protein"/>
    <property type="match status" value="1"/>
</dbReference>
<evidence type="ECO:0000313" key="2">
    <source>
        <dbReference type="Proteomes" id="UP001321786"/>
    </source>
</evidence>
<protein>
    <submittedName>
        <fullName evidence="1">Phage tail protein</fullName>
    </submittedName>
</protein>
<evidence type="ECO:0000313" key="1">
    <source>
        <dbReference type="EMBL" id="BEP29026.1"/>
    </source>
</evidence>
<dbReference type="RefSeq" id="WP_338534696.1">
    <property type="nucleotide sequence ID" value="NZ_AP028654.1"/>
</dbReference>